<evidence type="ECO:0000256" key="8">
    <source>
        <dbReference type="ARBA" id="ARBA00022692"/>
    </source>
</evidence>
<dbReference type="InterPro" id="IPR003594">
    <property type="entry name" value="HATPase_dom"/>
</dbReference>
<feature type="domain" description="HAMP" evidence="17">
    <location>
        <begin position="193"/>
        <end position="245"/>
    </location>
</feature>
<dbReference type="GO" id="GO:0000155">
    <property type="term" value="F:phosphorelay sensor kinase activity"/>
    <property type="evidence" value="ECO:0007669"/>
    <property type="project" value="InterPro"/>
</dbReference>
<dbReference type="CDD" id="cd00075">
    <property type="entry name" value="HATPase"/>
    <property type="match status" value="1"/>
</dbReference>
<organism evidence="18 19">
    <name type="scientific">Brytella acorum</name>
    <dbReference type="NCBI Taxonomy" id="2959299"/>
    <lineage>
        <taxon>Bacteria</taxon>
        <taxon>Pseudomonadati</taxon>
        <taxon>Pseudomonadota</taxon>
        <taxon>Alphaproteobacteria</taxon>
        <taxon>Acetobacterales</taxon>
        <taxon>Acetobacteraceae</taxon>
        <taxon>Brytella</taxon>
    </lineage>
</organism>
<evidence type="ECO:0000256" key="14">
    <source>
        <dbReference type="ARBA" id="ARBA00023136"/>
    </source>
</evidence>
<dbReference type="EMBL" id="CATKSH010000007">
    <property type="protein sequence ID" value="CAI9120654.1"/>
    <property type="molecule type" value="Genomic_DNA"/>
</dbReference>
<dbReference type="Gene3D" id="1.10.287.130">
    <property type="match status" value="1"/>
</dbReference>
<dbReference type="Gene3D" id="3.30.565.10">
    <property type="entry name" value="Histidine kinase-like ATPase, C-terminal domain"/>
    <property type="match status" value="1"/>
</dbReference>
<evidence type="ECO:0000259" key="16">
    <source>
        <dbReference type="PROSITE" id="PS50109"/>
    </source>
</evidence>
<dbReference type="Pfam" id="PF00672">
    <property type="entry name" value="HAMP"/>
    <property type="match status" value="1"/>
</dbReference>
<evidence type="ECO:0000256" key="10">
    <source>
        <dbReference type="ARBA" id="ARBA00022777"/>
    </source>
</evidence>
<keyword evidence="10" id="KW-0418">Kinase</keyword>
<evidence type="ECO:0000259" key="17">
    <source>
        <dbReference type="PROSITE" id="PS50885"/>
    </source>
</evidence>
<evidence type="ECO:0000256" key="15">
    <source>
        <dbReference type="SAM" id="Phobius"/>
    </source>
</evidence>
<accession>A0AA35UW90</accession>
<dbReference type="RefSeq" id="WP_289841330.1">
    <property type="nucleotide sequence ID" value="NZ_CATKSH010000007.1"/>
</dbReference>
<protein>
    <recommendedName>
        <fullName evidence="3">histidine kinase</fullName>
        <ecNumber evidence="3">2.7.13.3</ecNumber>
    </recommendedName>
</protein>
<keyword evidence="9" id="KW-0547">Nucleotide-binding</keyword>
<evidence type="ECO:0000256" key="6">
    <source>
        <dbReference type="ARBA" id="ARBA00022553"/>
    </source>
</evidence>
<dbReference type="GO" id="GO:0005524">
    <property type="term" value="F:ATP binding"/>
    <property type="evidence" value="ECO:0007669"/>
    <property type="project" value="UniProtKB-KW"/>
</dbReference>
<dbReference type="InterPro" id="IPR036097">
    <property type="entry name" value="HisK_dim/P_sf"/>
</dbReference>
<sequence length="454" mass="50023">MVGRNTREWGRHSERMARRMLPRSYFGRSILIVIIPLLVAQGVALGLFYGNYVPTVSRRLSDSVVGEMALALDRVDQHPEEAEMIFAQVKARTQIDMIVLPGAATLDLQSSENVLGPMDEALARAIRQVFDRPFRIDWNADRQSVRVQIGRDGNRVDVVVPRKRLDVGPIWLFVVWVVGSSLLLLLLAGLFVRNQVQAIRRLARAAEAFGVGRDLGPIEPQGAQEIRKAAVAFNRMQARVNRFVAQRTAVLAGVSHDLRTPLTRLRLTLAMLPMKGLIEAASLRPDVEDMVADIEEMERLIGSYLSFARGEGAETPILTDLRTLIDDVAQSVTRAGGIVMVLPEPGMCEATIRPDAVRRVLINVADNARRHGGRISFGLRTEGRQVVVIVDDDGPGIPEARRKQVFRAYDTEGPSGGNGLGLTIARDIVHAHGGTIRLGESPMGGLRVWMTLPK</sequence>
<dbReference type="InterPro" id="IPR050980">
    <property type="entry name" value="2C_sensor_his_kinase"/>
</dbReference>
<dbReference type="PROSITE" id="PS50885">
    <property type="entry name" value="HAMP"/>
    <property type="match status" value="1"/>
</dbReference>
<evidence type="ECO:0000256" key="3">
    <source>
        <dbReference type="ARBA" id="ARBA00012438"/>
    </source>
</evidence>
<dbReference type="CDD" id="cd06225">
    <property type="entry name" value="HAMP"/>
    <property type="match status" value="1"/>
</dbReference>
<dbReference type="Gene3D" id="6.10.340.10">
    <property type="match status" value="1"/>
</dbReference>
<keyword evidence="8 15" id="KW-0812">Transmembrane</keyword>
<dbReference type="Pfam" id="PF02518">
    <property type="entry name" value="HATPase_c"/>
    <property type="match status" value="1"/>
</dbReference>
<evidence type="ECO:0000256" key="7">
    <source>
        <dbReference type="ARBA" id="ARBA00022679"/>
    </source>
</evidence>
<dbReference type="GO" id="GO:0005886">
    <property type="term" value="C:plasma membrane"/>
    <property type="evidence" value="ECO:0007669"/>
    <property type="project" value="UniProtKB-SubCell"/>
</dbReference>
<keyword evidence="4" id="KW-1003">Cell membrane</keyword>
<keyword evidence="7" id="KW-0808">Transferase</keyword>
<feature type="transmembrane region" description="Helical" evidence="15">
    <location>
        <begin position="25"/>
        <end position="49"/>
    </location>
</feature>
<name>A0AA35UW90_9PROT</name>
<evidence type="ECO:0000256" key="13">
    <source>
        <dbReference type="ARBA" id="ARBA00023012"/>
    </source>
</evidence>
<feature type="transmembrane region" description="Helical" evidence="15">
    <location>
        <begin position="170"/>
        <end position="192"/>
    </location>
</feature>
<comment type="subcellular location">
    <subcellularLocation>
        <location evidence="2">Cell inner membrane</location>
        <topology evidence="2">Multi-pass membrane protein</topology>
    </subcellularLocation>
</comment>
<dbReference type="Proteomes" id="UP001176960">
    <property type="component" value="Unassembled WGS sequence"/>
</dbReference>
<evidence type="ECO:0000256" key="12">
    <source>
        <dbReference type="ARBA" id="ARBA00022989"/>
    </source>
</evidence>
<keyword evidence="14 15" id="KW-0472">Membrane</keyword>
<keyword evidence="5" id="KW-0997">Cell inner membrane</keyword>
<evidence type="ECO:0000256" key="1">
    <source>
        <dbReference type="ARBA" id="ARBA00000085"/>
    </source>
</evidence>
<dbReference type="InterPro" id="IPR036890">
    <property type="entry name" value="HATPase_C_sf"/>
</dbReference>
<keyword evidence="6" id="KW-0597">Phosphoprotein</keyword>
<dbReference type="InterPro" id="IPR003661">
    <property type="entry name" value="HisK_dim/P_dom"/>
</dbReference>
<comment type="caution">
    <text evidence="18">The sequence shown here is derived from an EMBL/GenBank/DDBJ whole genome shotgun (WGS) entry which is preliminary data.</text>
</comment>
<dbReference type="SMART" id="SM00304">
    <property type="entry name" value="HAMP"/>
    <property type="match status" value="1"/>
</dbReference>
<dbReference type="Pfam" id="PF00512">
    <property type="entry name" value="HisKA"/>
    <property type="match status" value="1"/>
</dbReference>
<reference evidence="18" key="1">
    <citation type="submission" date="2023-03" db="EMBL/GenBank/DDBJ databases">
        <authorList>
            <person name="Cleenwerck I."/>
        </authorList>
    </citation>
    <scope>NUCLEOTIDE SEQUENCE</scope>
    <source>
        <strain evidence="18">LMG 32879</strain>
    </source>
</reference>
<dbReference type="EC" id="2.7.13.3" evidence="3"/>
<dbReference type="SUPFAM" id="SSF47384">
    <property type="entry name" value="Homodimeric domain of signal transducing histidine kinase"/>
    <property type="match status" value="1"/>
</dbReference>
<evidence type="ECO:0000313" key="18">
    <source>
        <dbReference type="EMBL" id="CAI9120654.1"/>
    </source>
</evidence>
<evidence type="ECO:0000313" key="19">
    <source>
        <dbReference type="Proteomes" id="UP001176960"/>
    </source>
</evidence>
<dbReference type="PROSITE" id="PS50109">
    <property type="entry name" value="HIS_KIN"/>
    <property type="match status" value="1"/>
</dbReference>
<proteinExistence type="predicted"/>
<dbReference type="AlphaFoldDB" id="A0AA35UW90"/>
<dbReference type="CDD" id="cd00082">
    <property type="entry name" value="HisKA"/>
    <property type="match status" value="1"/>
</dbReference>
<dbReference type="PANTHER" id="PTHR44936">
    <property type="entry name" value="SENSOR PROTEIN CREC"/>
    <property type="match status" value="1"/>
</dbReference>
<dbReference type="PANTHER" id="PTHR44936:SF5">
    <property type="entry name" value="SENSOR HISTIDINE KINASE ENVZ"/>
    <property type="match status" value="1"/>
</dbReference>
<evidence type="ECO:0000256" key="9">
    <source>
        <dbReference type="ARBA" id="ARBA00022741"/>
    </source>
</evidence>
<dbReference type="PRINTS" id="PR00344">
    <property type="entry name" value="BCTRLSENSOR"/>
</dbReference>
<dbReference type="SMART" id="SM00387">
    <property type="entry name" value="HATPase_c"/>
    <property type="match status" value="1"/>
</dbReference>
<dbReference type="SUPFAM" id="SSF55874">
    <property type="entry name" value="ATPase domain of HSP90 chaperone/DNA topoisomerase II/histidine kinase"/>
    <property type="match status" value="1"/>
</dbReference>
<dbReference type="InterPro" id="IPR005467">
    <property type="entry name" value="His_kinase_dom"/>
</dbReference>
<keyword evidence="13" id="KW-0902">Two-component regulatory system</keyword>
<evidence type="ECO:0000256" key="11">
    <source>
        <dbReference type="ARBA" id="ARBA00022840"/>
    </source>
</evidence>
<keyword evidence="12 15" id="KW-1133">Transmembrane helix</keyword>
<dbReference type="InterPro" id="IPR004358">
    <property type="entry name" value="Sig_transdc_His_kin-like_C"/>
</dbReference>
<dbReference type="InterPro" id="IPR003660">
    <property type="entry name" value="HAMP_dom"/>
</dbReference>
<gene>
    <name evidence="18" type="ORF">LMG32879_001491</name>
</gene>
<keyword evidence="19" id="KW-1185">Reference proteome</keyword>
<evidence type="ECO:0000256" key="4">
    <source>
        <dbReference type="ARBA" id="ARBA00022475"/>
    </source>
</evidence>
<evidence type="ECO:0000256" key="2">
    <source>
        <dbReference type="ARBA" id="ARBA00004429"/>
    </source>
</evidence>
<comment type="catalytic activity">
    <reaction evidence="1">
        <text>ATP + protein L-histidine = ADP + protein N-phospho-L-histidine.</text>
        <dbReference type="EC" id="2.7.13.3"/>
    </reaction>
</comment>
<keyword evidence="11 18" id="KW-0067">ATP-binding</keyword>
<evidence type="ECO:0000256" key="5">
    <source>
        <dbReference type="ARBA" id="ARBA00022519"/>
    </source>
</evidence>
<feature type="domain" description="Histidine kinase" evidence="16">
    <location>
        <begin position="253"/>
        <end position="454"/>
    </location>
</feature>
<dbReference type="SMART" id="SM00388">
    <property type="entry name" value="HisKA"/>
    <property type="match status" value="1"/>
</dbReference>